<accession>A0AAW1X7Q4</accession>
<feature type="compositionally biased region" description="Basic residues" evidence="1">
    <location>
        <begin position="7"/>
        <end position="16"/>
    </location>
</feature>
<organism evidence="2 3">
    <name type="scientific">Rubus argutus</name>
    <name type="common">Southern blackberry</name>
    <dbReference type="NCBI Taxonomy" id="59490"/>
    <lineage>
        <taxon>Eukaryota</taxon>
        <taxon>Viridiplantae</taxon>
        <taxon>Streptophyta</taxon>
        <taxon>Embryophyta</taxon>
        <taxon>Tracheophyta</taxon>
        <taxon>Spermatophyta</taxon>
        <taxon>Magnoliopsida</taxon>
        <taxon>eudicotyledons</taxon>
        <taxon>Gunneridae</taxon>
        <taxon>Pentapetalae</taxon>
        <taxon>rosids</taxon>
        <taxon>fabids</taxon>
        <taxon>Rosales</taxon>
        <taxon>Rosaceae</taxon>
        <taxon>Rosoideae</taxon>
        <taxon>Rosoideae incertae sedis</taxon>
        <taxon>Rubus</taxon>
    </lineage>
</organism>
<feature type="region of interest" description="Disordered" evidence="1">
    <location>
        <begin position="37"/>
        <end position="68"/>
    </location>
</feature>
<evidence type="ECO:0000256" key="1">
    <source>
        <dbReference type="SAM" id="MobiDB-lite"/>
    </source>
</evidence>
<proteinExistence type="predicted"/>
<gene>
    <name evidence="2" type="ORF">M0R45_019907</name>
</gene>
<comment type="caution">
    <text evidence="2">The sequence shown here is derived from an EMBL/GenBank/DDBJ whole genome shotgun (WGS) entry which is preliminary data.</text>
</comment>
<dbReference type="Proteomes" id="UP001457282">
    <property type="component" value="Unassembled WGS sequence"/>
</dbReference>
<dbReference type="AlphaFoldDB" id="A0AAW1X7Q4"/>
<reference evidence="2 3" key="1">
    <citation type="journal article" date="2023" name="G3 (Bethesda)">
        <title>A chromosome-length genome assembly and annotation of blackberry (Rubus argutus, cv. 'Hillquist').</title>
        <authorList>
            <person name="Bruna T."/>
            <person name="Aryal R."/>
            <person name="Dudchenko O."/>
            <person name="Sargent D.J."/>
            <person name="Mead D."/>
            <person name="Buti M."/>
            <person name="Cavallini A."/>
            <person name="Hytonen T."/>
            <person name="Andres J."/>
            <person name="Pham M."/>
            <person name="Weisz D."/>
            <person name="Mascagni F."/>
            <person name="Usai G."/>
            <person name="Natali L."/>
            <person name="Bassil N."/>
            <person name="Fernandez G.E."/>
            <person name="Lomsadze A."/>
            <person name="Armour M."/>
            <person name="Olukolu B."/>
            <person name="Poorten T."/>
            <person name="Britton C."/>
            <person name="Davik J."/>
            <person name="Ashrafi H."/>
            <person name="Aiden E.L."/>
            <person name="Borodovsky M."/>
            <person name="Worthington M."/>
        </authorList>
    </citation>
    <scope>NUCLEOTIDE SEQUENCE [LARGE SCALE GENOMIC DNA]</scope>
    <source>
        <strain evidence="2">PI 553951</strain>
    </source>
</reference>
<sequence>MNTNCSPHHRGHSGHSIHHDQPHHDCRASVLCTTASKPRRSSFTPATHASAVTRRHPTVIPAASSPQTRAQLSVSCPHGAELGFPIHLLNVRRLCYVSQRWI</sequence>
<keyword evidence="3" id="KW-1185">Reference proteome</keyword>
<evidence type="ECO:0000313" key="2">
    <source>
        <dbReference type="EMBL" id="KAK9932682.1"/>
    </source>
</evidence>
<dbReference type="EMBL" id="JBEDUW010000004">
    <property type="protein sequence ID" value="KAK9932682.1"/>
    <property type="molecule type" value="Genomic_DNA"/>
</dbReference>
<feature type="compositionally biased region" description="Polar residues" evidence="1">
    <location>
        <begin position="37"/>
        <end position="47"/>
    </location>
</feature>
<protein>
    <submittedName>
        <fullName evidence="2">Uncharacterized protein</fullName>
    </submittedName>
</protein>
<name>A0AAW1X7Q4_RUBAR</name>
<evidence type="ECO:0000313" key="3">
    <source>
        <dbReference type="Proteomes" id="UP001457282"/>
    </source>
</evidence>
<feature type="region of interest" description="Disordered" evidence="1">
    <location>
        <begin position="1"/>
        <end position="22"/>
    </location>
</feature>